<reference evidence="2" key="1">
    <citation type="submission" date="2016-05" db="EMBL/GenBank/DDBJ databases">
        <title>Comparative genomics of biotechnologically important yeasts.</title>
        <authorList>
            <consortium name="DOE Joint Genome Institute"/>
            <person name="Riley R."/>
            <person name="Haridas S."/>
            <person name="Wolfe K.H."/>
            <person name="Lopes M.R."/>
            <person name="Hittinger C.T."/>
            <person name="Goker M."/>
            <person name="Salamov A."/>
            <person name="Wisecaver J."/>
            <person name="Long T.M."/>
            <person name="Aerts A.L."/>
            <person name="Barry K."/>
            <person name="Choi C."/>
            <person name="Clum A."/>
            <person name="Coughlan A.Y."/>
            <person name="Deshpande S."/>
            <person name="Douglass A.P."/>
            <person name="Hanson S.J."/>
            <person name="Klenk H.-P."/>
            <person name="Labutti K."/>
            <person name="Lapidus A."/>
            <person name="Lindquist E."/>
            <person name="Lipzen A."/>
            <person name="Meier-Kolthoff J.P."/>
            <person name="Ohm R.A."/>
            <person name="Otillar R.P."/>
            <person name="Pangilinan J."/>
            <person name="Peng Y."/>
            <person name="Rokas A."/>
            <person name="Rosa C.A."/>
            <person name="Scheuner C."/>
            <person name="Sibirny A.A."/>
            <person name="Slot J.C."/>
            <person name="Stielow J.B."/>
            <person name="Sun H."/>
            <person name="Kurtzman C.P."/>
            <person name="Blackwell M."/>
            <person name="Grigoriev I.V."/>
            <person name="Jeffries T.W."/>
        </authorList>
    </citation>
    <scope>NUCLEOTIDE SEQUENCE [LARGE SCALE GENOMIC DNA]</scope>
    <source>
        <strain evidence="2">NRRL Y-12698</strain>
    </source>
</reference>
<name>A0A1E3QQP3_9ASCO</name>
<dbReference type="GeneID" id="30144969"/>
<protein>
    <submittedName>
        <fullName evidence="1">Uncharacterized protein</fullName>
    </submittedName>
</protein>
<evidence type="ECO:0000313" key="1">
    <source>
        <dbReference type="EMBL" id="ODQ80001.1"/>
    </source>
</evidence>
<proteinExistence type="predicted"/>
<sequence>MINISLVSDIKCIYVFTVNNSLRVYLSRQSGYSVPTLITNILLRQSVSLHRHTFQYKLCFRDVE</sequence>
<dbReference type="RefSeq" id="XP_018985329.1">
    <property type="nucleotide sequence ID" value="XM_019127116.1"/>
</dbReference>
<dbReference type="Proteomes" id="UP000094336">
    <property type="component" value="Unassembled WGS sequence"/>
</dbReference>
<evidence type="ECO:0000313" key="2">
    <source>
        <dbReference type="Proteomes" id="UP000094336"/>
    </source>
</evidence>
<dbReference type="AlphaFoldDB" id="A0A1E3QQP3"/>
<accession>A0A1E3QQP3</accession>
<organism evidence="1 2">
    <name type="scientific">Babjeviella inositovora NRRL Y-12698</name>
    <dbReference type="NCBI Taxonomy" id="984486"/>
    <lineage>
        <taxon>Eukaryota</taxon>
        <taxon>Fungi</taxon>
        <taxon>Dikarya</taxon>
        <taxon>Ascomycota</taxon>
        <taxon>Saccharomycotina</taxon>
        <taxon>Pichiomycetes</taxon>
        <taxon>Serinales incertae sedis</taxon>
        <taxon>Babjeviella</taxon>
    </lineage>
</organism>
<keyword evidence="2" id="KW-1185">Reference proteome</keyword>
<gene>
    <name evidence="1" type="ORF">BABINDRAFT_138485</name>
</gene>
<dbReference type="EMBL" id="KV454431">
    <property type="protein sequence ID" value="ODQ80001.1"/>
    <property type="molecule type" value="Genomic_DNA"/>
</dbReference>